<dbReference type="NCBIfam" id="NF008752">
    <property type="entry name" value="PRK11784.1-4"/>
    <property type="match status" value="1"/>
</dbReference>
<dbReference type="InterPro" id="IPR027417">
    <property type="entry name" value="P-loop_NTPase"/>
</dbReference>
<evidence type="ECO:0000259" key="2">
    <source>
        <dbReference type="PROSITE" id="PS50206"/>
    </source>
</evidence>
<keyword evidence="4" id="KW-1185">Reference proteome</keyword>
<dbReference type="InterPro" id="IPR001763">
    <property type="entry name" value="Rhodanese-like_dom"/>
</dbReference>
<dbReference type="Proteomes" id="UP000031572">
    <property type="component" value="Unassembled WGS sequence"/>
</dbReference>
<sequence>MLDFHSYDLIIDARSPHEFDEDHIPGAINLPVVNDAEFAEVGTLHRTDALGAYQLGARYSLMNIARHIETHLSRYPAKSKILVYCFRGGKRSKVWFDVLDTIGYRVEKLKGGWKTYRRWVNEQLASLPANYRYIVLSGSTGCGKTRLLHALHERGAQVLDLEGIAVHRGSIIGAVPGKAQPTQKMFDSLLLRRMSELDPARPVWVEAESKKIGQVQLPELLLATMRKGTLIPVDAAMPQRVQLLREDYHHFELDPAALIERLSHLRALVGGAEFEEWQVLAEQKRVPELFERLMRNHYDPSYRRSIVRNYPEIDASPKLMLDDLSHQGLLPVAEKLAAQFG</sequence>
<dbReference type="Pfam" id="PF00581">
    <property type="entry name" value="Rhodanese"/>
    <property type="match status" value="1"/>
</dbReference>
<evidence type="ECO:0000313" key="3">
    <source>
        <dbReference type="EMBL" id="KIF81502.1"/>
    </source>
</evidence>
<dbReference type="EMBL" id="JWJG01000028">
    <property type="protein sequence ID" value="KIF81502.1"/>
    <property type="molecule type" value="Genomic_DNA"/>
</dbReference>
<name>A0A0C1YLY0_9BURK</name>
<gene>
    <name evidence="3" type="ORF">TSA66_12925</name>
</gene>
<dbReference type="Gene3D" id="3.40.250.10">
    <property type="entry name" value="Rhodanese-like domain"/>
    <property type="match status" value="1"/>
</dbReference>
<evidence type="ECO:0000256" key="1">
    <source>
        <dbReference type="ARBA" id="ARBA00023266"/>
    </source>
</evidence>
<keyword evidence="1" id="KW-0711">Selenium</keyword>
<dbReference type="GO" id="GO:0002098">
    <property type="term" value="P:tRNA wobble uridine modification"/>
    <property type="evidence" value="ECO:0007669"/>
    <property type="project" value="InterPro"/>
</dbReference>
<dbReference type="PROSITE" id="PS50206">
    <property type="entry name" value="RHODANESE_3"/>
    <property type="match status" value="1"/>
</dbReference>
<dbReference type="STRING" id="709839.TSA66_12925"/>
<dbReference type="SUPFAM" id="SSF52821">
    <property type="entry name" value="Rhodanese/Cell cycle control phosphatase"/>
    <property type="match status" value="1"/>
</dbReference>
<accession>A0A0C1YLY0</accession>
<dbReference type="PROSITE" id="PS00380">
    <property type="entry name" value="RHODANESE_1"/>
    <property type="match status" value="1"/>
</dbReference>
<dbReference type="Pfam" id="PF26341">
    <property type="entry name" value="AAA_SelU"/>
    <property type="match status" value="1"/>
</dbReference>
<dbReference type="InterPro" id="IPR058840">
    <property type="entry name" value="AAA_SelU"/>
</dbReference>
<dbReference type="GO" id="GO:0004792">
    <property type="term" value="F:thiosulfate-cyanide sulfurtransferase activity"/>
    <property type="evidence" value="ECO:0007669"/>
    <property type="project" value="InterPro"/>
</dbReference>
<protein>
    <submittedName>
        <fullName evidence="3">tRNA 2-selenouridine synthase</fullName>
    </submittedName>
</protein>
<dbReference type="SUPFAM" id="SSF52540">
    <property type="entry name" value="P-loop containing nucleoside triphosphate hydrolases"/>
    <property type="match status" value="1"/>
</dbReference>
<evidence type="ECO:0000313" key="4">
    <source>
        <dbReference type="Proteomes" id="UP000031572"/>
    </source>
</evidence>
<dbReference type="PANTHER" id="PTHR30401">
    <property type="entry name" value="TRNA 2-SELENOURIDINE SYNTHASE"/>
    <property type="match status" value="1"/>
</dbReference>
<reference evidence="3 4" key="1">
    <citation type="submission" date="2014-12" db="EMBL/GenBank/DDBJ databases">
        <title>Denitrispirillum autotrophicum gen. nov., sp. nov., Denitrifying, Facultatively Autotrophic Bacteria Isolated from Rice Paddy Soil.</title>
        <authorList>
            <person name="Ishii S."/>
            <person name="Ashida N."/>
            <person name="Ohno H."/>
            <person name="Otsuka S."/>
            <person name="Yokota A."/>
            <person name="Senoo K."/>
        </authorList>
    </citation>
    <scope>NUCLEOTIDE SEQUENCE [LARGE SCALE GENOMIC DNA]</scope>
    <source>
        <strain evidence="3 4">TSA66</strain>
    </source>
</reference>
<dbReference type="InterPro" id="IPR001307">
    <property type="entry name" value="Thiosulphate_STrfase_CS"/>
</dbReference>
<dbReference type="OrthoDB" id="9808735at2"/>
<dbReference type="PANTHER" id="PTHR30401:SF0">
    <property type="entry name" value="TRNA 2-SELENOURIDINE SYNTHASE"/>
    <property type="match status" value="1"/>
</dbReference>
<comment type="caution">
    <text evidence="3">The sequence shown here is derived from an EMBL/GenBank/DDBJ whole genome shotgun (WGS) entry which is preliminary data.</text>
</comment>
<dbReference type="NCBIfam" id="NF008750">
    <property type="entry name" value="PRK11784.1-2"/>
    <property type="match status" value="1"/>
</dbReference>
<dbReference type="NCBIfam" id="TIGR03167">
    <property type="entry name" value="tRNA_sel_U_synt"/>
    <property type="match status" value="1"/>
</dbReference>
<organism evidence="3 4">
    <name type="scientific">Noviherbaspirillum autotrophicum</name>
    <dbReference type="NCBI Taxonomy" id="709839"/>
    <lineage>
        <taxon>Bacteria</taxon>
        <taxon>Pseudomonadati</taxon>
        <taxon>Pseudomonadota</taxon>
        <taxon>Betaproteobacteria</taxon>
        <taxon>Burkholderiales</taxon>
        <taxon>Oxalobacteraceae</taxon>
        <taxon>Noviherbaspirillum</taxon>
    </lineage>
</organism>
<proteinExistence type="predicted"/>
<dbReference type="InterPro" id="IPR017582">
    <property type="entry name" value="SelU"/>
</dbReference>
<dbReference type="AlphaFoldDB" id="A0A0C1YLY0"/>
<dbReference type="SMART" id="SM00450">
    <property type="entry name" value="RHOD"/>
    <property type="match status" value="1"/>
</dbReference>
<dbReference type="GO" id="GO:0043828">
    <property type="term" value="F:tRNA 2-selenouridine synthase activity"/>
    <property type="evidence" value="ECO:0007669"/>
    <property type="project" value="InterPro"/>
</dbReference>
<feature type="domain" description="Rhodanese" evidence="2">
    <location>
        <begin position="9"/>
        <end position="122"/>
    </location>
</feature>
<dbReference type="InterPro" id="IPR036873">
    <property type="entry name" value="Rhodanese-like_dom_sf"/>
</dbReference>